<accession>A0ACB8EIR5</accession>
<dbReference type="Proteomes" id="UP000827872">
    <property type="component" value="Linkage Group LG03"/>
</dbReference>
<sequence length="77" mass="8695">MNGMTSAAGRLNVEFSKEISVVAEEEGTVNKELKEVRERASVVPQHVQLAPNPQLPEKERSDAPYHWKKFSQGISRF</sequence>
<name>A0ACB8EIR5_9SAUR</name>
<reference evidence="1" key="1">
    <citation type="submission" date="2021-08" db="EMBL/GenBank/DDBJ databases">
        <title>The first chromosome-level gecko genome reveals the dynamic sex chromosomes of Neotropical dwarf geckos (Sphaerodactylidae: Sphaerodactylus).</title>
        <authorList>
            <person name="Pinto B.J."/>
            <person name="Keating S.E."/>
            <person name="Gamble T."/>
        </authorList>
    </citation>
    <scope>NUCLEOTIDE SEQUENCE</scope>
    <source>
        <strain evidence="1">TG3544</strain>
    </source>
</reference>
<evidence type="ECO:0000313" key="2">
    <source>
        <dbReference type="Proteomes" id="UP000827872"/>
    </source>
</evidence>
<keyword evidence="2" id="KW-1185">Reference proteome</keyword>
<gene>
    <name evidence="1" type="ORF">K3G42_024516</name>
</gene>
<evidence type="ECO:0000313" key="1">
    <source>
        <dbReference type="EMBL" id="KAH7992566.1"/>
    </source>
</evidence>
<organism evidence="1 2">
    <name type="scientific">Sphaerodactylus townsendi</name>
    <dbReference type="NCBI Taxonomy" id="933632"/>
    <lineage>
        <taxon>Eukaryota</taxon>
        <taxon>Metazoa</taxon>
        <taxon>Chordata</taxon>
        <taxon>Craniata</taxon>
        <taxon>Vertebrata</taxon>
        <taxon>Euteleostomi</taxon>
        <taxon>Lepidosauria</taxon>
        <taxon>Squamata</taxon>
        <taxon>Bifurcata</taxon>
        <taxon>Gekkota</taxon>
        <taxon>Sphaerodactylidae</taxon>
        <taxon>Sphaerodactylus</taxon>
    </lineage>
</organism>
<proteinExistence type="predicted"/>
<protein>
    <submittedName>
        <fullName evidence="1">Uncharacterized protein</fullName>
    </submittedName>
</protein>
<comment type="caution">
    <text evidence="1">The sequence shown here is derived from an EMBL/GenBank/DDBJ whole genome shotgun (WGS) entry which is preliminary data.</text>
</comment>
<dbReference type="EMBL" id="CM037616">
    <property type="protein sequence ID" value="KAH7992566.1"/>
    <property type="molecule type" value="Genomic_DNA"/>
</dbReference>